<protein>
    <submittedName>
        <fullName evidence="2">Lipoprotein</fullName>
    </submittedName>
</protein>
<dbReference type="Gene3D" id="3.10.450.360">
    <property type="match status" value="2"/>
</dbReference>
<feature type="domain" description="Putative beta-lactamase-inhibitor-like PepSY-like" evidence="1">
    <location>
        <begin position="202"/>
        <end position="291"/>
    </location>
</feature>
<dbReference type="Pfam" id="PF11396">
    <property type="entry name" value="PepSY_like"/>
    <property type="match status" value="2"/>
</dbReference>
<dbReference type="AlphaFoldDB" id="J9GR46"/>
<evidence type="ECO:0000313" key="2">
    <source>
        <dbReference type="EMBL" id="EJX10354.1"/>
    </source>
</evidence>
<dbReference type="InterPro" id="IPR021533">
    <property type="entry name" value="PepSY-like"/>
</dbReference>
<gene>
    <name evidence="2" type="ORF">EVA_01436</name>
</gene>
<comment type="caution">
    <text evidence="2">The sequence shown here is derived from an EMBL/GenBank/DDBJ whole genome shotgun (WGS) entry which is preliminary data.</text>
</comment>
<keyword evidence="2" id="KW-0449">Lipoprotein</keyword>
<accession>J9GR46</accession>
<sequence length="292" mass="33636">MNTMKLKLFFMLVAMGMLSLSIQSCDDDDDENAPQKWESAFVQKFGNEAHSWSTRGAKYVAKFKQDNLEKEAWFDANGEWLMTETDIKYESLPTEVKTAFEKLQTSTYKDWTRDDVDMLERKGMETVYVIEVEKGKEEKDLYFDVKGNLLKEDVDNGKDSEHYLPSELDAAVTKVLNEKYAGYKLLEAEVDRTTKLLEVDILFNGKPYEVCFNPANKHEWVSTSCEVLYADVPAAVKQTADKEVKKYAGYEVDDDEAEKVETPNGVYYIVEFEKDLEKDIEVKINEDGTLKK</sequence>
<dbReference type="PROSITE" id="PS51257">
    <property type="entry name" value="PROKAR_LIPOPROTEIN"/>
    <property type="match status" value="1"/>
</dbReference>
<dbReference type="EMBL" id="AMCI01000202">
    <property type="protein sequence ID" value="EJX10354.1"/>
    <property type="molecule type" value="Genomic_DNA"/>
</dbReference>
<evidence type="ECO:0000259" key="1">
    <source>
        <dbReference type="Pfam" id="PF11396"/>
    </source>
</evidence>
<name>J9GR46_9ZZZZ</name>
<organism evidence="2">
    <name type="scientific">gut metagenome</name>
    <dbReference type="NCBI Taxonomy" id="749906"/>
    <lineage>
        <taxon>unclassified sequences</taxon>
        <taxon>metagenomes</taxon>
        <taxon>organismal metagenomes</taxon>
    </lineage>
</organism>
<reference evidence="2" key="1">
    <citation type="journal article" date="2012" name="PLoS ONE">
        <title>Gene sets for utilization of primary and secondary nutrition supplies in the distal gut of endangered iberian lynx.</title>
        <authorList>
            <person name="Alcaide M."/>
            <person name="Messina E."/>
            <person name="Richter M."/>
            <person name="Bargiela R."/>
            <person name="Peplies J."/>
            <person name="Huws S.A."/>
            <person name="Newbold C.J."/>
            <person name="Golyshin P.N."/>
            <person name="Simon M.A."/>
            <person name="Lopez G."/>
            <person name="Yakimov M.M."/>
            <person name="Ferrer M."/>
        </authorList>
    </citation>
    <scope>NUCLEOTIDE SEQUENCE</scope>
</reference>
<feature type="domain" description="Putative beta-lactamase-inhibitor-like PepSY-like" evidence="1">
    <location>
        <begin position="58"/>
        <end position="151"/>
    </location>
</feature>
<proteinExistence type="predicted"/>
<dbReference type="SUPFAM" id="SSF160574">
    <property type="entry name" value="BT0923-like"/>
    <property type="match status" value="2"/>
</dbReference>